<dbReference type="PANTHER" id="PTHR43284:SF1">
    <property type="entry name" value="ASPARAGINE SYNTHETASE"/>
    <property type="match status" value="1"/>
</dbReference>
<dbReference type="SUPFAM" id="SSF52402">
    <property type="entry name" value="Adenine nucleotide alpha hydrolases-like"/>
    <property type="match status" value="1"/>
</dbReference>
<dbReference type="InterPro" id="IPR029055">
    <property type="entry name" value="Ntn_hydrolases_N"/>
</dbReference>
<organism evidence="9 10">
    <name type="scientific">Echinicola jeungdonensis</name>
    <dbReference type="NCBI Taxonomy" id="709343"/>
    <lineage>
        <taxon>Bacteria</taxon>
        <taxon>Pseudomonadati</taxon>
        <taxon>Bacteroidota</taxon>
        <taxon>Cytophagia</taxon>
        <taxon>Cytophagales</taxon>
        <taxon>Cyclobacteriaceae</taxon>
        <taxon>Echinicola</taxon>
    </lineage>
</organism>
<evidence type="ECO:0000256" key="2">
    <source>
        <dbReference type="ARBA" id="ARBA00005752"/>
    </source>
</evidence>
<dbReference type="InterPro" id="IPR014729">
    <property type="entry name" value="Rossmann-like_a/b/a_fold"/>
</dbReference>
<dbReference type="RefSeq" id="WP_290247609.1">
    <property type="nucleotide sequence ID" value="NZ_JAUFQT010000001.1"/>
</dbReference>
<dbReference type="NCBIfam" id="TIGR01536">
    <property type="entry name" value="asn_synth_AEB"/>
    <property type="match status" value="1"/>
</dbReference>
<comment type="catalytic activity">
    <reaction evidence="7">
        <text>L-aspartate + L-glutamine + ATP + H2O = L-asparagine + L-glutamate + AMP + diphosphate + H(+)</text>
        <dbReference type="Rhea" id="RHEA:12228"/>
        <dbReference type="ChEBI" id="CHEBI:15377"/>
        <dbReference type="ChEBI" id="CHEBI:15378"/>
        <dbReference type="ChEBI" id="CHEBI:29985"/>
        <dbReference type="ChEBI" id="CHEBI:29991"/>
        <dbReference type="ChEBI" id="CHEBI:30616"/>
        <dbReference type="ChEBI" id="CHEBI:33019"/>
        <dbReference type="ChEBI" id="CHEBI:58048"/>
        <dbReference type="ChEBI" id="CHEBI:58359"/>
        <dbReference type="ChEBI" id="CHEBI:456215"/>
        <dbReference type="EC" id="6.3.5.4"/>
    </reaction>
</comment>
<proteinExistence type="inferred from homology"/>
<dbReference type="PIRSF" id="PIRSF001589">
    <property type="entry name" value="Asn_synthetase_glu-h"/>
    <property type="match status" value="1"/>
</dbReference>
<comment type="caution">
    <text evidence="9">The sequence shown here is derived from an EMBL/GenBank/DDBJ whole genome shotgun (WGS) entry which is preliminary data.</text>
</comment>
<evidence type="ECO:0000256" key="3">
    <source>
        <dbReference type="ARBA" id="ARBA00012737"/>
    </source>
</evidence>
<dbReference type="Gene3D" id="3.60.20.10">
    <property type="entry name" value="Glutamine Phosphoribosylpyrophosphate, subunit 1, domain 1"/>
    <property type="match status" value="1"/>
</dbReference>
<dbReference type="InterPro" id="IPR017932">
    <property type="entry name" value="GATase_2_dom"/>
</dbReference>
<protein>
    <recommendedName>
        <fullName evidence="3">asparagine synthase (glutamine-hydrolyzing)</fullName>
        <ecNumber evidence="3">6.3.5.4</ecNumber>
    </recommendedName>
</protein>
<evidence type="ECO:0000256" key="5">
    <source>
        <dbReference type="ARBA" id="ARBA00022840"/>
    </source>
</evidence>
<dbReference type="EMBL" id="JBHMEW010000061">
    <property type="protein sequence ID" value="MFB9212514.1"/>
    <property type="molecule type" value="Genomic_DNA"/>
</dbReference>
<dbReference type="InterPro" id="IPR051786">
    <property type="entry name" value="ASN_synthetase/amidase"/>
</dbReference>
<sequence length="597" mass="69122">MCGINLIVNYPEKGEKGIQKMMEATRHRGPDHSNWKMVSPNLMLASNRLKTIDLNSWSNQPLCLDDGQIFLAWNGAIYNYENLRNRLLDKAVTFESRSDSEVLLRWIQHFGTKGLQELEGMFAIAFLDKANRQLIIARDPHGKKPLYYHKQENKWLFSSEARAIATSGLIHKSLNESQFLPFFYYRHAFPDQSFFRNIHQFHAGEFWKMNFEGKILEKGSLEIKKTEIPLPNKNKFRELLLDALLKQGFADVPVGILLSGGADSSLLLDIWHEETGIPLHTFTATFEAKYLSQYQDPKYASWVSKKYHGEHHEICITPESILENWSSYIKDLDQPIGDSAGFISWMIAREAKKTVKILLGGAGADELFSGYNRHKAYRYYLQNKKWLTSFGSKGEWLPLGRRFKKFLNALSASEQITYLNFSALQNIPEKSRGLFEAYYPNEKDPYLSALEWDRQFYLPNDVLKIHDNALMAHGIEGRAPYLDGALLSLSRSLSEAQHLSLEPKQWIRELLEDVGLKKVSKRKKLGFGLPIREWLESHSEFKRMVFGEIKAFENQFGELFPDDMRTLSKNPESHLKDSFLQIWNVFVLASWIRIHQL</sequence>
<evidence type="ECO:0000256" key="1">
    <source>
        <dbReference type="ARBA" id="ARBA00005187"/>
    </source>
</evidence>
<feature type="domain" description="Glutamine amidotransferase type-2" evidence="8">
    <location>
        <begin position="2"/>
        <end position="212"/>
    </location>
</feature>
<comment type="similarity">
    <text evidence="2">Belongs to the asparagine synthetase family.</text>
</comment>
<evidence type="ECO:0000313" key="9">
    <source>
        <dbReference type="EMBL" id="MFB9212514.1"/>
    </source>
</evidence>
<dbReference type="PANTHER" id="PTHR43284">
    <property type="entry name" value="ASPARAGINE SYNTHETASE (GLUTAMINE-HYDROLYZING)"/>
    <property type="match status" value="1"/>
</dbReference>
<gene>
    <name evidence="9" type="primary">asnB</name>
    <name evidence="9" type="ORF">ACFFUR_11915</name>
</gene>
<name>A0ABV5J6S5_9BACT</name>
<dbReference type="Proteomes" id="UP001589654">
    <property type="component" value="Unassembled WGS sequence"/>
</dbReference>
<evidence type="ECO:0000313" key="10">
    <source>
        <dbReference type="Proteomes" id="UP001589654"/>
    </source>
</evidence>
<dbReference type="SUPFAM" id="SSF56235">
    <property type="entry name" value="N-terminal nucleophile aminohydrolases (Ntn hydrolases)"/>
    <property type="match status" value="1"/>
</dbReference>
<evidence type="ECO:0000259" key="8">
    <source>
        <dbReference type="PROSITE" id="PS51278"/>
    </source>
</evidence>
<evidence type="ECO:0000256" key="4">
    <source>
        <dbReference type="ARBA" id="ARBA00022741"/>
    </source>
</evidence>
<dbReference type="InterPro" id="IPR006426">
    <property type="entry name" value="Asn_synth_AEB"/>
</dbReference>
<keyword evidence="10" id="KW-1185">Reference proteome</keyword>
<dbReference type="CDD" id="cd00712">
    <property type="entry name" value="AsnB"/>
    <property type="match status" value="1"/>
</dbReference>
<dbReference type="GO" id="GO:0004066">
    <property type="term" value="F:asparagine synthase (glutamine-hydrolyzing) activity"/>
    <property type="evidence" value="ECO:0007669"/>
    <property type="project" value="UniProtKB-EC"/>
</dbReference>
<evidence type="ECO:0000256" key="6">
    <source>
        <dbReference type="ARBA" id="ARBA00022962"/>
    </source>
</evidence>
<comment type="pathway">
    <text evidence="1">Amino-acid biosynthesis; L-asparagine biosynthesis; L-asparagine from L-aspartate (L-Gln route): step 1/1.</text>
</comment>
<dbReference type="Pfam" id="PF13522">
    <property type="entry name" value="GATase_6"/>
    <property type="match status" value="1"/>
</dbReference>
<evidence type="ECO:0000256" key="7">
    <source>
        <dbReference type="ARBA" id="ARBA00048741"/>
    </source>
</evidence>
<keyword evidence="9" id="KW-0436">Ligase</keyword>
<dbReference type="InterPro" id="IPR001962">
    <property type="entry name" value="Asn_synthase"/>
</dbReference>
<dbReference type="Pfam" id="PF00733">
    <property type="entry name" value="Asn_synthase"/>
    <property type="match status" value="1"/>
</dbReference>
<keyword evidence="5" id="KW-0067">ATP-binding</keyword>
<dbReference type="CDD" id="cd01991">
    <property type="entry name" value="Asn_synthase_B_C"/>
    <property type="match status" value="1"/>
</dbReference>
<dbReference type="PROSITE" id="PS51278">
    <property type="entry name" value="GATASE_TYPE_2"/>
    <property type="match status" value="1"/>
</dbReference>
<keyword evidence="4" id="KW-0547">Nucleotide-binding</keyword>
<dbReference type="EC" id="6.3.5.4" evidence="3"/>
<dbReference type="Gene3D" id="3.40.50.620">
    <property type="entry name" value="HUPs"/>
    <property type="match status" value="1"/>
</dbReference>
<reference evidence="9 10" key="1">
    <citation type="submission" date="2024-09" db="EMBL/GenBank/DDBJ databases">
        <authorList>
            <person name="Sun Q."/>
            <person name="Mori K."/>
        </authorList>
    </citation>
    <scope>NUCLEOTIDE SEQUENCE [LARGE SCALE GENOMIC DNA]</scope>
    <source>
        <strain evidence="9 10">CECT 7682</strain>
    </source>
</reference>
<keyword evidence="6" id="KW-0315">Glutamine amidotransferase</keyword>
<accession>A0ABV5J6S5</accession>
<dbReference type="InterPro" id="IPR033738">
    <property type="entry name" value="AsnB_N"/>
</dbReference>